<name>A0ABT5ZWJ1_9ACTN</name>
<accession>A0ABT5ZWJ1</accession>
<evidence type="ECO:0000313" key="3">
    <source>
        <dbReference type="EMBL" id="MDF3294198.1"/>
    </source>
</evidence>
<feature type="domain" description="Peptidase S53" evidence="2">
    <location>
        <begin position="84"/>
        <end position="416"/>
    </location>
</feature>
<dbReference type="SUPFAM" id="SSF49313">
    <property type="entry name" value="Cadherin-like"/>
    <property type="match status" value="1"/>
</dbReference>
<feature type="chain" id="PRO_5046783012" evidence="1">
    <location>
        <begin position="33"/>
        <end position="659"/>
    </location>
</feature>
<evidence type="ECO:0000259" key="2">
    <source>
        <dbReference type="PROSITE" id="PS51695"/>
    </source>
</evidence>
<dbReference type="Gene3D" id="2.60.120.260">
    <property type="entry name" value="Galactose-binding domain-like"/>
    <property type="match status" value="1"/>
</dbReference>
<dbReference type="InterPro" id="IPR013783">
    <property type="entry name" value="Ig-like_fold"/>
</dbReference>
<dbReference type="Gene3D" id="2.60.40.10">
    <property type="entry name" value="Immunoglobulins"/>
    <property type="match status" value="1"/>
</dbReference>
<dbReference type="SMART" id="SM00736">
    <property type="entry name" value="CADG"/>
    <property type="match status" value="1"/>
</dbReference>
<protein>
    <submittedName>
        <fullName evidence="3">Ig domain-containing protein</fullName>
    </submittedName>
</protein>
<dbReference type="InterPro" id="IPR006644">
    <property type="entry name" value="Cadg"/>
</dbReference>
<dbReference type="PROSITE" id="PS51695">
    <property type="entry name" value="SEDOLISIN"/>
    <property type="match status" value="1"/>
</dbReference>
<comment type="caution">
    <text evidence="3">The sequence shown here is derived from an EMBL/GenBank/DDBJ whole genome shotgun (WGS) entry which is preliminary data.</text>
</comment>
<dbReference type="CDD" id="cd04056">
    <property type="entry name" value="Peptidases_S53"/>
    <property type="match status" value="1"/>
</dbReference>
<evidence type="ECO:0000256" key="1">
    <source>
        <dbReference type="SAM" id="SignalP"/>
    </source>
</evidence>
<keyword evidence="4" id="KW-1185">Reference proteome</keyword>
<dbReference type="Proteomes" id="UP001216579">
    <property type="component" value="Unassembled WGS sequence"/>
</dbReference>
<organism evidence="3 4">
    <name type="scientific">Streptomyces silvisoli</name>
    <dbReference type="NCBI Taxonomy" id="3034235"/>
    <lineage>
        <taxon>Bacteria</taxon>
        <taxon>Bacillati</taxon>
        <taxon>Actinomycetota</taxon>
        <taxon>Actinomycetes</taxon>
        <taxon>Kitasatosporales</taxon>
        <taxon>Streptomycetaceae</taxon>
        <taxon>Streptomyces</taxon>
    </lineage>
</organism>
<dbReference type="SUPFAM" id="SSF52743">
    <property type="entry name" value="Subtilisin-like"/>
    <property type="match status" value="1"/>
</dbReference>
<dbReference type="RefSeq" id="WP_276097007.1">
    <property type="nucleotide sequence ID" value="NZ_JARJBC010000038.1"/>
</dbReference>
<proteinExistence type="predicted"/>
<dbReference type="InterPro" id="IPR015919">
    <property type="entry name" value="Cadherin-like_sf"/>
</dbReference>
<keyword evidence="1" id="KW-0732">Signal</keyword>
<dbReference type="Pfam" id="PF05345">
    <property type="entry name" value="He_PIG"/>
    <property type="match status" value="1"/>
</dbReference>
<dbReference type="Gene3D" id="3.40.50.200">
    <property type="entry name" value="Peptidase S8/S53 domain"/>
    <property type="match status" value="1"/>
</dbReference>
<dbReference type="PANTHER" id="PTHR14218">
    <property type="entry name" value="PROTEASE S8 TRIPEPTIDYL PEPTIDASE I CLN2"/>
    <property type="match status" value="1"/>
</dbReference>
<evidence type="ECO:0000313" key="4">
    <source>
        <dbReference type="Proteomes" id="UP001216579"/>
    </source>
</evidence>
<dbReference type="InterPro" id="IPR030400">
    <property type="entry name" value="Sedolisin_dom"/>
</dbReference>
<feature type="signal peptide" evidence="1">
    <location>
        <begin position="1"/>
        <end position="32"/>
    </location>
</feature>
<dbReference type="PANTHER" id="PTHR14218:SF15">
    <property type="entry name" value="TRIPEPTIDYL-PEPTIDASE 1"/>
    <property type="match status" value="1"/>
</dbReference>
<sequence>MRSKRHSGRRMARTAATALLSTAALVSAGLLAATPSSATASQTTTHTRNLCNQHTQPGQEACLAEVRTDVMQHLHLSPNATPSGYGPSDLQSAYNLPSASAGSGQTVAIVDAQDDPNAESDLATYRSQYGLPACTTANGCFKKIDQNGGTNYPTADSGWAGEISLDVDMVSAICPQCHILLVEANSANMSDLGAAVNQAVAQGAKYVSNSYGGSEDSTDTSSDSQYFDHPGVAITVSAGDSGYGAEYPAASRYVTSVGGTSLTRDSSARGWSESVWNTSSTEGTGSGCSAYDTKPSWQTDSGCSNRTISDVSAVADPATGVAVYQTYGGSGWNVYGGTSASSPIIASVYALAGTPAAGSYPASYPYAHTSALNDVTSGSNGSCSPSYLCTAGPGYDGPTGWGTPNGTAAFTNGSSTGNTVTVTNPGNQSTAVGTSVSLQIKASDSASGQTLGYSATGLPAGLSINSSTGLITGTPTTAGTSNVTVTAKDSTGASGSASFTWTVGGSGGGCNAQQLIGNPGFETGTAAPWSATPYVINNDPTEPPHSGSWDAWLDGYGSSHTDTLSQSVTIPAGCHATLSFWLHIDTDKTSSTASDKLTVQAGSTTLATYSNLNANSGYAQKSFDVSSLAGKTVTLKFTGAEGSGAQTSFVIDDTALNIS</sequence>
<dbReference type="EMBL" id="JARJBC010000038">
    <property type="protein sequence ID" value="MDF3294198.1"/>
    <property type="molecule type" value="Genomic_DNA"/>
</dbReference>
<reference evidence="3 4" key="1">
    <citation type="submission" date="2023-03" db="EMBL/GenBank/DDBJ databases">
        <title>Draft genome sequence of Streptomyces sp. RB6PN23 isolated from peat swamp forest in Thailand.</title>
        <authorList>
            <person name="Klaysubun C."/>
            <person name="Duangmal K."/>
        </authorList>
    </citation>
    <scope>NUCLEOTIDE SEQUENCE [LARGE SCALE GENOMIC DNA]</scope>
    <source>
        <strain evidence="3 4">RB6PN23</strain>
    </source>
</reference>
<gene>
    <name evidence="3" type="ORF">P3G67_34340</name>
</gene>
<dbReference type="InterPro" id="IPR036852">
    <property type="entry name" value="Peptidase_S8/S53_dom_sf"/>
</dbReference>
<dbReference type="InterPro" id="IPR050819">
    <property type="entry name" value="Tripeptidyl-peptidase_I"/>
</dbReference>